<reference evidence="1" key="1">
    <citation type="submission" date="2022-06" db="EMBL/GenBank/DDBJ databases">
        <title>Vallitalea longa sp. nov., an anaerobic bacterium isolated from marine sediment.</title>
        <authorList>
            <person name="Hirano S."/>
            <person name="Terahara T."/>
            <person name="Mori K."/>
            <person name="Hamada M."/>
            <person name="Matsumoto R."/>
            <person name="Kobayashi T."/>
        </authorList>
    </citation>
    <scope>NUCLEOTIDE SEQUENCE</scope>
    <source>
        <strain evidence="1">SH18-1</strain>
    </source>
</reference>
<dbReference type="RefSeq" id="WP_281819246.1">
    <property type="nucleotide sequence ID" value="NZ_BRLB01000023.1"/>
</dbReference>
<evidence type="ECO:0000313" key="2">
    <source>
        <dbReference type="Proteomes" id="UP001144256"/>
    </source>
</evidence>
<protein>
    <submittedName>
        <fullName evidence="1">Uncharacterized protein</fullName>
    </submittedName>
</protein>
<organism evidence="1 2">
    <name type="scientific">Vallitalea longa</name>
    <dbReference type="NCBI Taxonomy" id="2936439"/>
    <lineage>
        <taxon>Bacteria</taxon>
        <taxon>Bacillati</taxon>
        <taxon>Bacillota</taxon>
        <taxon>Clostridia</taxon>
        <taxon>Lachnospirales</taxon>
        <taxon>Vallitaleaceae</taxon>
        <taxon>Vallitalea</taxon>
    </lineage>
</organism>
<name>A0A9W6DHX2_9FIRM</name>
<accession>A0A9W6DHX2</accession>
<dbReference type="PROSITE" id="PS51257">
    <property type="entry name" value="PROKAR_LIPOPROTEIN"/>
    <property type="match status" value="1"/>
</dbReference>
<sequence length="149" mass="16846">MKTLKKIVILGITILTLTACKSSDDKYVTLYKQLLDKQPPAIEKITFENKSGKILTEDESGLITIYNNTELTATVKGDSTEAEVYFVPSGNDNSEYKQLVTSGKANHDKFIFTLKEEEFSDSLGYLWIVVYNNELGRKSEEFKISLTEE</sequence>
<dbReference type="EMBL" id="BRLB01000023">
    <property type="protein sequence ID" value="GKX31908.1"/>
    <property type="molecule type" value="Genomic_DNA"/>
</dbReference>
<keyword evidence="2" id="KW-1185">Reference proteome</keyword>
<comment type="caution">
    <text evidence="1">The sequence shown here is derived from an EMBL/GenBank/DDBJ whole genome shotgun (WGS) entry which is preliminary data.</text>
</comment>
<dbReference type="AlphaFoldDB" id="A0A9W6DHX2"/>
<evidence type="ECO:0000313" key="1">
    <source>
        <dbReference type="EMBL" id="GKX31908.1"/>
    </source>
</evidence>
<dbReference type="Proteomes" id="UP001144256">
    <property type="component" value="Unassembled WGS sequence"/>
</dbReference>
<proteinExistence type="predicted"/>
<gene>
    <name evidence="1" type="ORF">SH1V18_43880</name>
</gene>